<name>A0A7W5DYX0_9BACT</name>
<dbReference type="AlphaFoldDB" id="A0A7W5DYX0"/>
<evidence type="ECO:0000313" key="1">
    <source>
        <dbReference type="EMBL" id="MBB3207056.1"/>
    </source>
</evidence>
<reference evidence="1 2" key="1">
    <citation type="submission" date="2020-08" db="EMBL/GenBank/DDBJ databases">
        <title>Genomic Encyclopedia of Type Strains, Phase III (KMG-III): the genomes of soil and plant-associated and newly described type strains.</title>
        <authorList>
            <person name="Whitman W."/>
        </authorList>
    </citation>
    <scope>NUCLEOTIDE SEQUENCE [LARGE SCALE GENOMIC DNA]</scope>
    <source>
        <strain evidence="1 2">CECT 8075</strain>
    </source>
</reference>
<dbReference type="RefSeq" id="WP_184305458.1">
    <property type="nucleotide sequence ID" value="NZ_JACHXU010000009.1"/>
</dbReference>
<organism evidence="1 2">
    <name type="scientific">Aporhodopirellula rubra</name>
    <dbReference type="NCBI Taxonomy" id="980271"/>
    <lineage>
        <taxon>Bacteria</taxon>
        <taxon>Pseudomonadati</taxon>
        <taxon>Planctomycetota</taxon>
        <taxon>Planctomycetia</taxon>
        <taxon>Pirellulales</taxon>
        <taxon>Pirellulaceae</taxon>
        <taxon>Aporhodopirellula</taxon>
    </lineage>
</organism>
<accession>A0A7W5DYX0</accession>
<protein>
    <submittedName>
        <fullName evidence="1">Uncharacterized protein</fullName>
    </submittedName>
</protein>
<evidence type="ECO:0000313" key="2">
    <source>
        <dbReference type="Proteomes" id="UP000536179"/>
    </source>
</evidence>
<sequence>MSINPGVEVRPVYLSLKTGIRGFQTLRAPKYHDEGANCGGKMLFHDAGRLAIRRLNRRMTHGFGMMFRHFCEAPRSLDSQTVMTFLGGISVETTEGLQAGVEETDEGFKFSRDFAVLFAISRYRRTRTHGRLPAGFVVWIDGV</sequence>
<keyword evidence="2" id="KW-1185">Reference proteome</keyword>
<dbReference type="EMBL" id="JACHXU010000009">
    <property type="protein sequence ID" value="MBB3207056.1"/>
    <property type="molecule type" value="Genomic_DNA"/>
</dbReference>
<proteinExistence type="predicted"/>
<gene>
    <name evidence="1" type="ORF">FHS27_002875</name>
</gene>
<dbReference type="Proteomes" id="UP000536179">
    <property type="component" value="Unassembled WGS sequence"/>
</dbReference>
<comment type="caution">
    <text evidence="1">The sequence shown here is derived from an EMBL/GenBank/DDBJ whole genome shotgun (WGS) entry which is preliminary data.</text>
</comment>